<dbReference type="NCBIfam" id="NF037970">
    <property type="entry name" value="vanZ_1"/>
    <property type="match status" value="1"/>
</dbReference>
<keyword evidence="3" id="KW-1185">Reference proteome</keyword>
<evidence type="ECO:0000313" key="2">
    <source>
        <dbReference type="EMBL" id="NBJ94623.1"/>
    </source>
</evidence>
<feature type="transmembrane region" description="Helical" evidence="1">
    <location>
        <begin position="12"/>
        <end position="33"/>
    </location>
</feature>
<keyword evidence="1" id="KW-0472">Membrane</keyword>
<accession>A0A9X5BIY2</accession>
<feature type="transmembrane region" description="Helical" evidence="1">
    <location>
        <begin position="138"/>
        <end position="157"/>
    </location>
</feature>
<dbReference type="OrthoDB" id="2054801at2"/>
<dbReference type="AlphaFoldDB" id="A0A9X5BIY2"/>
<reference evidence="2" key="1">
    <citation type="submission" date="2018-09" db="EMBL/GenBank/DDBJ databases">
        <title>Murine metabolic-syndrome-specific gut microbial biobank.</title>
        <authorList>
            <person name="Liu C."/>
        </authorList>
    </citation>
    <scope>NUCLEOTIDE SEQUENCE</scope>
    <source>
        <strain evidence="2">D42-62</strain>
    </source>
</reference>
<comment type="caution">
    <text evidence="2">The sequence shown here is derived from an EMBL/GenBank/DDBJ whole genome shotgun (WGS) entry which is preliminary data.</text>
</comment>
<feature type="transmembrane region" description="Helical" evidence="1">
    <location>
        <begin position="75"/>
        <end position="94"/>
    </location>
</feature>
<organism evidence="2 3">
    <name type="scientific">Parablautia muri</name>
    <dbReference type="NCBI Taxonomy" id="2320879"/>
    <lineage>
        <taxon>Bacteria</taxon>
        <taxon>Bacillati</taxon>
        <taxon>Bacillota</taxon>
        <taxon>Clostridia</taxon>
        <taxon>Lachnospirales</taxon>
        <taxon>Lachnospiraceae</taxon>
        <taxon>Parablautia</taxon>
    </lineage>
</organism>
<gene>
    <name evidence="2" type="ORF">D5281_19095</name>
</gene>
<evidence type="ECO:0000313" key="3">
    <source>
        <dbReference type="Proteomes" id="UP001154420"/>
    </source>
</evidence>
<sequence length="173" mass="19900">MGKSVKKRRRWPFLLFLWLIFISLVAVVAYLSFQNGEDAKMIGKQFVDRLTETRYLQGGETEEEMLTLTYLVRQFGRFFAFLLIGIVGTFTIHVSFSKWNWLLKTIIALTIITAIAYLTEKLKIYIPTRHYSYEEMLISITATTLGFCIVSVLTLAVRAVKGFFHLVTASHVS</sequence>
<proteinExistence type="predicted"/>
<evidence type="ECO:0000256" key="1">
    <source>
        <dbReference type="SAM" id="Phobius"/>
    </source>
</evidence>
<feature type="transmembrane region" description="Helical" evidence="1">
    <location>
        <begin position="101"/>
        <end position="118"/>
    </location>
</feature>
<keyword evidence="1" id="KW-1133">Transmembrane helix</keyword>
<name>A0A9X5BIY2_9FIRM</name>
<dbReference type="Proteomes" id="UP001154420">
    <property type="component" value="Unassembled WGS sequence"/>
</dbReference>
<protein>
    <submittedName>
        <fullName evidence="2">Uncharacterized protein</fullName>
    </submittedName>
</protein>
<dbReference type="EMBL" id="QZDT01000044">
    <property type="protein sequence ID" value="NBJ94623.1"/>
    <property type="molecule type" value="Genomic_DNA"/>
</dbReference>
<keyword evidence="1" id="KW-0812">Transmembrane</keyword>
<dbReference type="RefSeq" id="WP_160561637.1">
    <property type="nucleotide sequence ID" value="NZ_QZDT01000044.1"/>
</dbReference>